<dbReference type="EMBL" id="JAGIZQ010000006">
    <property type="protein sequence ID" value="KAH6623281.1"/>
    <property type="molecule type" value="Genomic_DNA"/>
</dbReference>
<proteinExistence type="predicted"/>
<keyword evidence="2" id="KW-1185">Reference proteome</keyword>
<gene>
    <name evidence="1" type="ORF">F5144DRAFT_550848</name>
</gene>
<protein>
    <submittedName>
        <fullName evidence="1">Uncharacterized protein</fullName>
    </submittedName>
</protein>
<accession>A0ACB7NXV8</accession>
<name>A0ACB7NXV8_9PEZI</name>
<comment type="caution">
    <text evidence="1">The sequence shown here is derived from an EMBL/GenBank/DDBJ whole genome shotgun (WGS) entry which is preliminary data.</text>
</comment>
<dbReference type="Proteomes" id="UP000724584">
    <property type="component" value="Unassembled WGS sequence"/>
</dbReference>
<sequence length="868" mass="94429">MTSPTKASGLSLAGGVSLVFKLLFYAPPKLLFILLRFYALATLRGISFQHRETCAFFRFALLYLTPQQIQFLTPSTSQNYTTWLKARQSRAAAQLTKTPTTKTPTAEAAFLASRLKLDTELLPDGASSLLWIGDRHKATKFVYFLHGGGYIAPGRRGHMEWCARAYLLASPAAGGGGSPDGEEVAVAVLQYTLAPGAKYPTQLRQAVDGPHPKVGEVVLEEPLAGAFLVSPWLSASVEWASMRRNGSIDMLSTRAMEGIVKDVLEGVEEYRVEVREKKGWVAPMDLEDVEGWFRGLDRVTKALYVTAGEQEILLDEGVAFADAVRRGNPGIAVKLEVTKEEAHDWILLEGEKGLDGDATQRMRAWYKASGGLPRIPIALPASPSQFAAAINMTLFSSLTSCFQGIFKQSAPFSPLHASLIAICGENDVAVPDSASYDDWARPYNCDESVAVAPVAITRPANAHEVAEIIRYARENDYKIQAKSGGHSYANFGLGGPGTRNVIVVDLTLLRSVHVNKKTWNAHLGSGCLLGDVTTQLHELGGRAFAHGVCPGVGIGGHATIVEAVTADGTICRANERENLDLFWGIRGAGASLAIATEFVVRTHPEPATIVQYSYTFAFGEHDMAHVFKAWLDLVYDPDLDRRLGTLFIITGLGVIIEAIYYGTTEEYEKSGISKRLPQPSATTIVLEGWLGHLVQVAATEGLKASNLSMPFYGKSLGFRQQDRITDEAVDNMFQFISDAPKGHPEAYLIIFSAQGGATNDVPSDATAYAHRDKIMFYESYAINIPSINADNRAFISGFHSLMMESLSTPTLVSTTYPGYVDLDLGTGAVSGPAYWGDNYSALRLTKSKWDPTELFYNAQSVRPVDPDV</sequence>
<evidence type="ECO:0000313" key="1">
    <source>
        <dbReference type="EMBL" id="KAH6623281.1"/>
    </source>
</evidence>
<reference evidence="1 2" key="1">
    <citation type="journal article" date="2021" name="Nat. Commun.">
        <title>Genetic determinants of endophytism in the Arabidopsis root mycobiome.</title>
        <authorList>
            <person name="Mesny F."/>
            <person name="Miyauchi S."/>
            <person name="Thiergart T."/>
            <person name="Pickel B."/>
            <person name="Atanasova L."/>
            <person name="Karlsson M."/>
            <person name="Huettel B."/>
            <person name="Barry K.W."/>
            <person name="Haridas S."/>
            <person name="Chen C."/>
            <person name="Bauer D."/>
            <person name="Andreopoulos W."/>
            <person name="Pangilinan J."/>
            <person name="LaButti K."/>
            <person name="Riley R."/>
            <person name="Lipzen A."/>
            <person name="Clum A."/>
            <person name="Drula E."/>
            <person name="Henrissat B."/>
            <person name="Kohler A."/>
            <person name="Grigoriev I.V."/>
            <person name="Martin F.M."/>
            <person name="Hacquard S."/>
        </authorList>
    </citation>
    <scope>NUCLEOTIDE SEQUENCE [LARGE SCALE GENOMIC DNA]</scope>
    <source>
        <strain evidence="1 2">MPI-SDFR-AT-0079</strain>
    </source>
</reference>
<evidence type="ECO:0000313" key="2">
    <source>
        <dbReference type="Proteomes" id="UP000724584"/>
    </source>
</evidence>
<organism evidence="1 2">
    <name type="scientific">Chaetomium tenue</name>
    <dbReference type="NCBI Taxonomy" id="1854479"/>
    <lineage>
        <taxon>Eukaryota</taxon>
        <taxon>Fungi</taxon>
        <taxon>Dikarya</taxon>
        <taxon>Ascomycota</taxon>
        <taxon>Pezizomycotina</taxon>
        <taxon>Sordariomycetes</taxon>
        <taxon>Sordariomycetidae</taxon>
        <taxon>Sordariales</taxon>
        <taxon>Chaetomiaceae</taxon>
        <taxon>Chaetomium</taxon>
    </lineage>
</organism>